<name>A0A2S0MN34_9RHOB</name>
<dbReference type="Gene3D" id="1.10.357.10">
    <property type="entry name" value="Tetracycline Repressor, domain 2"/>
    <property type="match status" value="1"/>
</dbReference>
<evidence type="ECO:0000259" key="5">
    <source>
        <dbReference type="PROSITE" id="PS50977"/>
    </source>
</evidence>
<feature type="domain" description="HTH tetR-type" evidence="5">
    <location>
        <begin position="18"/>
        <end position="78"/>
    </location>
</feature>
<dbReference type="SUPFAM" id="SSF46689">
    <property type="entry name" value="Homeodomain-like"/>
    <property type="match status" value="1"/>
</dbReference>
<keyword evidence="7" id="KW-1185">Reference proteome</keyword>
<keyword evidence="1" id="KW-0805">Transcription regulation</keyword>
<dbReference type="RefSeq" id="WP_106471464.1">
    <property type="nucleotide sequence ID" value="NZ_CP027665.1"/>
</dbReference>
<organism evidence="6 7">
    <name type="scientific">Pukyongiella litopenaei</name>
    <dbReference type="NCBI Taxonomy" id="2605946"/>
    <lineage>
        <taxon>Bacteria</taxon>
        <taxon>Pseudomonadati</taxon>
        <taxon>Pseudomonadota</taxon>
        <taxon>Alphaproteobacteria</taxon>
        <taxon>Rhodobacterales</taxon>
        <taxon>Paracoccaceae</taxon>
        <taxon>Pukyongiella</taxon>
    </lineage>
</organism>
<proteinExistence type="predicted"/>
<gene>
    <name evidence="6" type="ORF">C6Y53_05160</name>
</gene>
<dbReference type="InterPro" id="IPR001647">
    <property type="entry name" value="HTH_TetR"/>
</dbReference>
<keyword evidence="3" id="KW-0804">Transcription</keyword>
<evidence type="ECO:0000313" key="7">
    <source>
        <dbReference type="Proteomes" id="UP000237655"/>
    </source>
</evidence>
<dbReference type="EMBL" id="CP027665">
    <property type="protein sequence ID" value="AVO37151.1"/>
    <property type="molecule type" value="Genomic_DNA"/>
</dbReference>
<dbReference type="PROSITE" id="PS50977">
    <property type="entry name" value="HTH_TETR_2"/>
    <property type="match status" value="1"/>
</dbReference>
<dbReference type="PANTHER" id="PTHR30055">
    <property type="entry name" value="HTH-TYPE TRANSCRIPTIONAL REGULATOR RUTR"/>
    <property type="match status" value="1"/>
</dbReference>
<accession>A0A2S0MN34</accession>
<evidence type="ECO:0000256" key="1">
    <source>
        <dbReference type="ARBA" id="ARBA00023015"/>
    </source>
</evidence>
<sequence>MSNPTTRATRPVKQARTIRSERRLLDAAEALFADQGYQATRVTDIIDRAGCSTGTFYNRFGDKDGLARVMIHEFVRDSRAEIDALDLGRAVHGDLRAMLRFLAETSHDMMNRRLGVYRASQRLTTLGADRSVYTGMLVAQLEERVTAHLDDYRDEIAAPDKAAALGYAVQLIIMVMLQTRLGAGPLFPKGKDELADLTVQAAMGLLTQEKPDE</sequence>
<evidence type="ECO:0000256" key="3">
    <source>
        <dbReference type="ARBA" id="ARBA00023163"/>
    </source>
</evidence>
<dbReference type="AlphaFoldDB" id="A0A2S0MN34"/>
<evidence type="ECO:0000256" key="4">
    <source>
        <dbReference type="PROSITE-ProRule" id="PRU00335"/>
    </source>
</evidence>
<dbReference type="InterPro" id="IPR050109">
    <property type="entry name" value="HTH-type_TetR-like_transc_reg"/>
</dbReference>
<evidence type="ECO:0000313" key="6">
    <source>
        <dbReference type="EMBL" id="AVO37151.1"/>
    </source>
</evidence>
<dbReference type="GO" id="GO:0003700">
    <property type="term" value="F:DNA-binding transcription factor activity"/>
    <property type="evidence" value="ECO:0007669"/>
    <property type="project" value="TreeGrafter"/>
</dbReference>
<feature type="DNA-binding region" description="H-T-H motif" evidence="4">
    <location>
        <begin position="41"/>
        <end position="60"/>
    </location>
</feature>
<protein>
    <submittedName>
        <fullName evidence="6">TetR/AcrR family transcriptional regulator</fullName>
    </submittedName>
</protein>
<dbReference type="PANTHER" id="PTHR30055:SF234">
    <property type="entry name" value="HTH-TYPE TRANSCRIPTIONAL REGULATOR BETI"/>
    <property type="match status" value="1"/>
</dbReference>
<keyword evidence="2 4" id="KW-0238">DNA-binding</keyword>
<dbReference type="PRINTS" id="PR00455">
    <property type="entry name" value="HTHTETR"/>
</dbReference>
<dbReference type="InterPro" id="IPR009057">
    <property type="entry name" value="Homeodomain-like_sf"/>
</dbReference>
<reference evidence="7" key="1">
    <citation type="submission" date="2018-03" db="EMBL/GenBank/DDBJ databases">
        <title>Genomic analysis of the strain SH-1 isolated from shrimp intestine.</title>
        <authorList>
            <person name="Kim Y.-S."/>
            <person name="Kim S.-E."/>
            <person name="Kim K.-H."/>
        </authorList>
    </citation>
    <scope>NUCLEOTIDE SEQUENCE [LARGE SCALE GENOMIC DNA]</scope>
    <source>
        <strain evidence="7">SH-1</strain>
    </source>
</reference>
<evidence type="ECO:0000256" key="2">
    <source>
        <dbReference type="ARBA" id="ARBA00023125"/>
    </source>
</evidence>
<dbReference type="Proteomes" id="UP000237655">
    <property type="component" value="Chromosome"/>
</dbReference>
<dbReference type="Pfam" id="PF00440">
    <property type="entry name" value="TetR_N"/>
    <property type="match status" value="1"/>
</dbReference>
<dbReference type="GO" id="GO:0000976">
    <property type="term" value="F:transcription cis-regulatory region binding"/>
    <property type="evidence" value="ECO:0007669"/>
    <property type="project" value="TreeGrafter"/>
</dbReference>
<dbReference type="KEGG" id="thas:C6Y53_05160"/>